<keyword evidence="3" id="KW-1185">Reference proteome</keyword>
<evidence type="ECO:0000313" key="3">
    <source>
        <dbReference type="Proteomes" id="UP000185511"/>
    </source>
</evidence>
<accession>A0AAC9LBZ2</accession>
<organism evidence="2 3">
    <name type="scientific">Actinoalloteichus fjordicus</name>
    <dbReference type="NCBI Taxonomy" id="1612552"/>
    <lineage>
        <taxon>Bacteria</taxon>
        <taxon>Bacillati</taxon>
        <taxon>Actinomycetota</taxon>
        <taxon>Actinomycetes</taxon>
        <taxon>Pseudonocardiales</taxon>
        <taxon>Pseudonocardiaceae</taxon>
        <taxon>Actinoalloteichus</taxon>
    </lineage>
</organism>
<evidence type="ECO:0000259" key="1">
    <source>
        <dbReference type="Pfam" id="PF21836"/>
    </source>
</evidence>
<dbReference type="RefSeq" id="WP_075764607.1">
    <property type="nucleotide sequence ID" value="NZ_CP016076.1"/>
</dbReference>
<protein>
    <recommendedName>
        <fullName evidence="1">DUF6895 domain-containing protein</fullName>
    </recommendedName>
</protein>
<proteinExistence type="predicted"/>
<dbReference type="Proteomes" id="UP000185511">
    <property type="component" value="Chromosome"/>
</dbReference>
<dbReference type="AlphaFoldDB" id="A0AAC9LBZ2"/>
<gene>
    <name evidence="2" type="ORF">UA74_15500</name>
</gene>
<feature type="domain" description="DUF6895" evidence="1">
    <location>
        <begin position="14"/>
        <end position="291"/>
    </location>
</feature>
<dbReference type="Pfam" id="PF21836">
    <property type="entry name" value="DUF6895"/>
    <property type="match status" value="1"/>
</dbReference>
<dbReference type="InterPro" id="IPR054190">
    <property type="entry name" value="DUF6895"/>
</dbReference>
<name>A0AAC9LBZ2_9PSEU</name>
<reference evidence="3" key="1">
    <citation type="submission" date="2016-06" db="EMBL/GenBank/DDBJ databases">
        <title>Complete genome sequence of Actinoalloteichus fjordicus DSM 46855 (=ADI127-17), type strain of the new species Actinoalloteichus fjordicus.</title>
        <authorList>
            <person name="Ruckert C."/>
            <person name="Nouioui I."/>
            <person name="Willmese J."/>
            <person name="van Wezel G."/>
            <person name="Klenk H.-P."/>
            <person name="Kalinowski J."/>
            <person name="Zotchev S.B."/>
        </authorList>
    </citation>
    <scope>NUCLEOTIDE SEQUENCE [LARGE SCALE GENOMIC DNA]</scope>
    <source>
        <strain evidence="3">ADI127-7</strain>
    </source>
</reference>
<dbReference type="KEGG" id="acad:UA74_15500"/>
<dbReference type="EMBL" id="CP016076">
    <property type="protein sequence ID" value="APU15153.1"/>
    <property type="molecule type" value="Genomic_DNA"/>
</dbReference>
<evidence type="ECO:0000313" key="2">
    <source>
        <dbReference type="EMBL" id="APU15153.1"/>
    </source>
</evidence>
<sequence>MNKELVALGHHVAGAALGWLSAAGPHFRIPRGPVSEIDIGESMKPLCELALAGSLAVRESVTGTREAQIAPELIDFAWSEFDSGRVLLELQRRSSAETYPLETYAPFVRAGRRNAELDELLVHLAGLRFTRVIEQVPNRLLAIAAAQRVIGLPETLDRVELTARTWLGGRSEPWTVDFMTAYAVTHTVFHLTDWGAHPKELPSPLQNYLHRWLPAWVEVYREAEQWDLVGELLMVDLCLEAPSYPVAAWVALAGAQREDGLLPYGAVPAPESMAEAFRNFYHPTVVAAIAGTLLVSRGMAALAEVPAAPTRVGAL</sequence>